<evidence type="ECO:0000256" key="1">
    <source>
        <dbReference type="SAM" id="MobiDB-lite"/>
    </source>
</evidence>
<sequence>EFYLGRRSSELPSAVLLPEVPYEAIRQAYLVGMDTESKPFEGEARTPESPHIVAPPTCHVEESESSGTFDARSTSLDSTAPLLPDHPLTHTTPALVPILRRTLRMAVRVPPAMSPGLSAGIAEVAAMSDSAFGKRFRSSYCSSPSPTLPVRKRYRGTSKLILGTDSKEDEEVLGVDDESYGLDDESHGVDDESRGLDDKGRSVKIDGLSLEEEEAIPGGQQQATQVVRTAKSVPLGLGYGALRRRELALEKDNVYHMFKPTLTTWTDLEDGMVYIDVPVYPPPTPPVQTPPLPEWTFGSLPISPSPSVVPSHVSSPMIPLTVPSPIASPMATSTATISVKGGNF</sequence>
<feature type="non-terminal residue" evidence="2">
    <location>
        <position position="1"/>
    </location>
</feature>
<comment type="caution">
    <text evidence="2">The sequence shown here is derived from an EMBL/GenBank/DDBJ whole genome shotgun (WGS) entry which is preliminary data.</text>
</comment>
<feature type="region of interest" description="Disordered" evidence="1">
    <location>
        <begin position="177"/>
        <end position="199"/>
    </location>
</feature>
<protein>
    <submittedName>
        <fullName evidence="2">Uncharacterized protein</fullName>
    </submittedName>
</protein>
<gene>
    <name evidence="2" type="ORF">Tci_407677</name>
</gene>
<reference evidence="2" key="1">
    <citation type="journal article" date="2019" name="Sci. Rep.">
        <title>Draft genome of Tanacetum cinerariifolium, the natural source of mosquito coil.</title>
        <authorList>
            <person name="Yamashiro T."/>
            <person name="Shiraishi A."/>
            <person name="Satake H."/>
            <person name="Nakayama K."/>
        </authorList>
    </citation>
    <scope>NUCLEOTIDE SEQUENCE</scope>
</reference>
<proteinExistence type="predicted"/>
<evidence type="ECO:0000313" key="2">
    <source>
        <dbReference type="EMBL" id="GEY35703.1"/>
    </source>
</evidence>
<feature type="compositionally biased region" description="Basic and acidic residues" evidence="1">
    <location>
        <begin position="184"/>
        <end position="199"/>
    </location>
</feature>
<name>A0A699HPI7_TANCI</name>
<accession>A0A699HPI7</accession>
<dbReference type="EMBL" id="BKCJ010171837">
    <property type="protein sequence ID" value="GEY35703.1"/>
    <property type="molecule type" value="Genomic_DNA"/>
</dbReference>
<dbReference type="AlphaFoldDB" id="A0A699HPI7"/>
<organism evidence="2">
    <name type="scientific">Tanacetum cinerariifolium</name>
    <name type="common">Dalmatian daisy</name>
    <name type="synonym">Chrysanthemum cinerariifolium</name>
    <dbReference type="NCBI Taxonomy" id="118510"/>
    <lineage>
        <taxon>Eukaryota</taxon>
        <taxon>Viridiplantae</taxon>
        <taxon>Streptophyta</taxon>
        <taxon>Embryophyta</taxon>
        <taxon>Tracheophyta</taxon>
        <taxon>Spermatophyta</taxon>
        <taxon>Magnoliopsida</taxon>
        <taxon>eudicotyledons</taxon>
        <taxon>Gunneridae</taxon>
        <taxon>Pentapetalae</taxon>
        <taxon>asterids</taxon>
        <taxon>campanulids</taxon>
        <taxon>Asterales</taxon>
        <taxon>Asteraceae</taxon>
        <taxon>Asteroideae</taxon>
        <taxon>Anthemideae</taxon>
        <taxon>Anthemidinae</taxon>
        <taxon>Tanacetum</taxon>
    </lineage>
</organism>